<protein>
    <submittedName>
        <fullName evidence="1">Uncharacterized protein</fullName>
    </submittedName>
</protein>
<dbReference type="RefSeq" id="WP_129187542.1">
    <property type="nucleotide sequence ID" value="NZ_CP035493.1"/>
</dbReference>
<dbReference type="KEGG" id="xya:ET471_08265"/>
<proteinExistence type="predicted"/>
<evidence type="ECO:0000313" key="1">
    <source>
        <dbReference type="EMBL" id="QAY70029.1"/>
    </source>
</evidence>
<accession>A0A4P6F6S0</accession>
<gene>
    <name evidence="1" type="ORF">ET471_08265</name>
</gene>
<name>A0A4P6F6S0_9MICO</name>
<organism evidence="1 2">
    <name type="scientific">Xylanimonas protaetiae</name>
    <dbReference type="NCBI Taxonomy" id="2509457"/>
    <lineage>
        <taxon>Bacteria</taxon>
        <taxon>Bacillati</taxon>
        <taxon>Actinomycetota</taxon>
        <taxon>Actinomycetes</taxon>
        <taxon>Micrococcales</taxon>
        <taxon>Promicromonosporaceae</taxon>
        <taxon>Xylanimonas</taxon>
    </lineage>
</organism>
<dbReference type="Proteomes" id="UP000292118">
    <property type="component" value="Chromosome"/>
</dbReference>
<evidence type="ECO:0000313" key="2">
    <source>
        <dbReference type="Proteomes" id="UP000292118"/>
    </source>
</evidence>
<sequence length="171" mass="19090">MIPQHGKSTHPDVLAAVDLWWSERKRGHDQVLAFAAKYSDAEKPSAYAGVRIDWFNADGITGPIKPGNGQWKVNGHGYAPYKSNPVNKEFEATFVKLPAIPGLPAIMFSADQSHFLYPRAFVWDGAAYYSLPQPAHHDEGDTERTADYWTEILASEYHRAHEFYTGKAVAA</sequence>
<dbReference type="AlphaFoldDB" id="A0A4P6F6S0"/>
<dbReference type="EMBL" id="CP035493">
    <property type="protein sequence ID" value="QAY70029.1"/>
    <property type="molecule type" value="Genomic_DNA"/>
</dbReference>
<reference evidence="1 2" key="1">
    <citation type="submission" date="2019-01" db="EMBL/GenBank/DDBJ databases">
        <title>Genome sequencing of strain FW10M-9.</title>
        <authorList>
            <person name="Heo J."/>
            <person name="Kim S.-J."/>
            <person name="Kim J.-S."/>
            <person name="Hong S.-B."/>
            <person name="Kwon S.-W."/>
        </authorList>
    </citation>
    <scope>NUCLEOTIDE SEQUENCE [LARGE SCALE GENOMIC DNA]</scope>
    <source>
        <strain evidence="1 2">FW10M-9</strain>
    </source>
</reference>
<keyword evidence="2" id="KW-1185">Reference proteome</keyword>